<dbReference type="RefSeq" id="XP_070917890.1">
    <property type="nucleotide sequence ID" value="XM_071061789.1"/>
</dbReference>
<evidence type="ECO:0000313" key="3">
    <source>
        <dbReference type="Proteomes" id="UP001628179"/>
    </source>
</evidence>
<proteinExistence type="predicted"/>
<accession>A0ABQ0GEI5</accession>
<evidence type="ECO:0000313" key="2">
    <source>
        <dbReference type="EMBL" id="GAB1316159.1"/>
    </source>
</evidence>
<comment type="caution">
    <text evidence="2">The sequence shown here is derived from an EMBL/GenBank/DDBJ whole genome shotgun (WGS) entry which is preliminary data.</text>
</comment>
<feature type="domain" description="Nucleoside phosphorylase" evidence="1">
    <location>
        <begin position="28"/>
        <end position="158"/>
    </location>
</feature>
<dbReference type="Pfam" id="PF01048">
    <property type="entry name" value="PNP_UDP_1"/>
    <property type="match status" value="1"/>
</dbReference>
<dbReference type="InterPro" id="IPR000845">
    <property type="entry name" value="Nucleoside_phosphorylase_d"/>
</dbReference>
<dbReference type="PANTHER" id="PTHR46082:SF6">
    <property type="entry name" value="AAA+ ATPASE DOMAIN-CONTAINING PROTEIN-RELATED"/>
    <property type="match status" value="1"/>
</dbReference>
<keyword evidence="3" id="KW-1185">Reference proteome</keyword>
<dbReference type="PANTHER" id="PTHR46082">
    <property type="entry name" value="ATP/GTP-BINDING PROTEIN-RELATED"/>
    <property type="match status" value="1"/>
</dbReference>
<dbReference type="Proteomes" id="UP001628179">
    <property type="component" value="Unassembled WGS sequence"/>
</dbReference>
<name>A0ABQ0GEI5_9PEZI</name>
<dbReference type="Gene3D" id="3.40.50.1580">
    <property type="entry name" value="Nucleoside phosphorylase domain"/>
    <property type="match status" value="1"/>
</dbReference>
<protein>
    <recommendedName>
        <fullName evidence="1">Nucleoside phosphorylase domain-containing protein</fullName>
    </recommendedName>
</protein>
<reference evidence="2 3" key="1">
    <citation type="submission" date="2024-09" db="EMBL/GenBank/DDBJ databases">
        <title>Itraconazole resistance in Madurella fahalii resulting from another homologue of gene encoding cytochrome P450 14-alpha sterol demethylase (CYP51).</title>
        <authorList>
            <person name="Yoshioka I."/>
            <person name="Fahal A.H."/>
            <person name="Kaneko S."/>
            <person name="Yaguchi T."/>
        </authorList>
    </citation>
    <scope>NUCLEOTIDE SEQUENCE [LARGE SCALE GENOMIC DNA]</scope>
    <source>
        <strain evidence="2 3">IFM 68171</strain>
    </source>
</reference>
<dbReference type="GeneID" id="98177112"/>
<dbReference type="InterPro" id="IPR053137">
    <property type="entry name" value="NLR-like"/>
</dbReference>
<dbReference type="InterPro" id="IPR035994">
    <property type="entry name" value="Nucleoside_phosphorylase_sf"/>
</dbReference>
<gene>
    <name evidence="2" type="ORF">MFIFM68171_06369</name>
</gene>
<dbReference type="EMBL" id="BAAFSV010000003">
    <property type="protein sequence ID" value="GAB1316159.1"/>
    <property type="molecule type" value="Genomic_DNA"/>
</dbReference>
<sequence length="183" mass="19591">MAQTSIGDTSPHREDDRRYPRDRLEFGVAILCALPIEATAVSAQFENIWDAAAFSKTQNDSNTYSFGSIGPYNVVLVHMPGMGKVAAATAAANLRASFHGLSLVLLVGICGGAPLAGKKKISGGLFLGDVVVSTGVIQYDLGRRFPGNRFVRKDMPYDNLSKLTAEVNTMLAKLQTEQGSARL</sequence>
<evidence type="ECO:0000259" key="1">
    <source>
        <dbReference type="Pfam" id="PF01048"/>
    </source>
</evidence>
<dbReference type="SUPFAM" id="SSF53167">
    <property type="entry name" value="Purine and uridine phosphorylases"/>
    <property type="match status" value="1"/>
</dbReference>
<organism evidence="2 3">
    <name type="scientific">Madurella fahalii</name>
    <dbReference type="NCBI Taxonomy" id="1157608"/>
    <lineage>
        <taxon>Eukaryota</taxon>
        <taxon>Fungi</taxon>
        <taxon>Dikarya</taxon>
        <taxon>Ascomycota</taxon>
        <taxon>Pezizomycotina</taxon>
        <taxon>Sordariomycetes</taxon>
        <taxon>Sordariomycetidae</taxon>
        <taxon>Sordariales</taxon>
        <taxon>Sordariales incertae sedis</taxon>
        <taxon>Madurella</taxon>
    </lineage>
</organism>